<sequence length="254" mass="29874">MKIIIVNVAVASGVQVIWTFGYMFSLYIYNKTTTYNLFLFIIFFTILIMYKIVRILSYWLVTGCIITPILSFVWLQIDNSPFRDIPFGGIGEGLTPIFLPIFFVCFQASILMAIKIQNLLPHDKQKEKQALKITVIQDIKILCFQVLLSMVLAGVLILNNLFVSYLIITLSLYILFIIRKKISGNGIFWIISWIIIFDQTMTMIFQYFPEEARRYLEVTQRKFEIWYLIIFIVYHILLTNFFKLKAERGKSQNY</sequence>
<keyword evidence="1" id="KW-0472">Membrane</keyword>
<feature type="transmembrane region" description="Helical" evidence="1">
    <location>
        <begin position="35"/>
        <end position="53"/>
    </location>
</feature>
<evidence type="ECO:0000256" key="1">
    <source>
        <dbReference type="SAM" id="Phobius"/>
    </source>
</evidence>
<proteinExistence type="predicted"/>
<feature type="transmembrane region" description="Helical" evidence="1">
    <location>
        <begin position="135"/>
        <end position="156"/>
    </location>
</feature>
<feature type="transmembrane region" description="Helical" evidence="1">
    <location>
        <begin position="162"/>
        <end position="179"/>
    </location>
</feature>
<keyword evidence="1" id="KW-0812">Transmembrane</keyword>
<name>A0ABT0ASC3_9LACT</name>
<dbReference type="Proteomes" id="UP001522450">
    <property type="component" value="Unassembled WGS sequence"/>
</dbReference>
<comment type="caution">
    <text evidence="2">The sequence shown here is derived from an EMBL/GenBank/DDBJ whole genome shotgun (WGS) entry which is preliminary data.</text>
</comment>
<keyword evidence="1" id="KW-1133">Transmembrane helix</keyword>
<keyword evidence="3" id="KW-1185">Reference proteome</keyword>
<feature type="transmembrane region" description="Helical" evidence="1">
    <location>
        <begin position="225"/>
        <end position="242"/>
    </location>
</feature>
<feature type="transmembrane region" description="Helical" evidence="1">
    <location>
        <begin position="97"/>
        <end position="114"/>
    </location>
</feature>
<dbReference type="RefSeq" id="WP_079505090.1">
    <property type="nucleotide sequence ID" value="NZ_CP017194.1"/>
</dbReference>
<dbReference type="GeneID" id="71636606"/>
<feature type="transmembrane region" description="Helical" evidence="1">
    <location>
        <begin position="186"/>
        <end position="205"/>
    </location>
</feature>
<feature type="transmembrane region" description="Helical" evidence="1">
    <location>
        <begin position="7"/>
        <end position="29"/>
    </location>
</feature>
<evidence type="ECO:0000313" key="2">
    <source>
        <dbReference type="EMBL" id="MCJ1989561.1"/>
    </source>
</evidence>
<reference evidence="2 3" key="1">
    <citation type="journal article" date="2022" name="Microbiol. Res.">
        <title>Comparative genome analysis, predicted lifestyle and antimicrobial strategies of Lactococcus carnosus and Lactococcus paracarnosus isolated from meat.</title>
        <authorList>
            <person name="Werum V."/>
            <person name="Ehrmann M."/>
            <person name="Vogel R."/>
            <person name="Hilgarth M."/>
        </authorList>
    </citation>
    <scope>NUCLEOTIDE SEQUENCE [LARGE SCALE GENOMIC DNA]</scope>
    <source>
        <strain evidence="2 3">TMW22177</strain>
    </source>
</reference>
<feature type="transmembrane region" description="Helical" evidence="1">
    <location>
        <begin position="58"/>
        <end position="77"/>
    </location>
</feature>
<protein>
    <recommendedName>
        <fullName evidence="4">DUF2705 domain-containing protein</fullName>
    </recommendedName>
</protein>
<gene>
    <name evidence="2" type="ORF">GYN21_04935</name>
</gene>
<evidence type="ECO:0008006" key="4">
    <source>
        <dbReference type="Google" id="ProtNLM"/>
    </source>
</evidence>
<accession>A0ABT0ASC3</accession>
<evidence type="ECO:0000313" key="3">
    <source>
        <dbReference type="Proteomes" id="UP001522450"/>
    </source>
</evidence>
<organism evidence="2 3">
    <name type="scientific">Pseudolactococcus carnosus</name>
    <dbReference type="NCBI Taxonomy" id="2749961"/>
    <lineage>
        <taxon>Bacteria</taxon>
        <taxon>Bacillati</taxon>
        <taxon>Bacillota</taxon>
        <taxon>Bacilli</taxon>
        <taxon>Lactobacillales</taxon>
        <taxon>Streptococcaceae</taxon>
        <taxon>Pseudolactococcus</taxon>
    </lineage>
</organism>
<dbReference type="EMBL" id="JAAECS010000003">
    <property type="protein sequence ID" value="MCJ1989561.1"/>
    <property type="molecule type" value="Genomic_DNA"/>
</dbReference>